<evidence type="ECO:0000256" key="13">
    <source>
        <dbReference type="RuleBase" id="RU363063"/>
    </source>
</evidence>
<comment type="pathway">
    <text evidence="2">Protein modification; protein glycosylation.</text>
</comment>
<evidence type="ECO:0000256" key="12">
    <source>
        <dbReference type="ARBA" id="ARBA00023180"/>
    </source>
</evidence>
<organism evidence="15 16">
    <name type="scientific">Scleropages formosus</name>
    <name type="common">Asian bonytongue</name>
    <name type="synonym">Osteoglossum formosum</name>
    <dbReference type="NCBI Taxonomy" id="113540"/>
    <lineage>
        <taxon>Eukaryota</taxon>
        <taxon>Metazoa</taxon>
        <taxon>Chordata</taxon>
        <taxon>Craniata</taxon>
        <taxon>Vertebrata</taxon>
        <taxon>Euteleostomi</taxon>
        <taxon>Actinopterygii</taxon>
        <taxon>Neopterygii</taxon>
        <taxon>Teleostei</taxon>
        <taxon>Osteoglossocephala</taxon>
        <taxon>Osteoglossomorpha</taxon>
        <taxon>Osteoglossiformes</taxon>
        <taxon>Osteoglossidae</taxon>
        <taxon>Scleropages</taxon>
    </lineage>
</organism>
<sequence length="328" mass="37783">MVKNSHKWFGVLLASAVLLTFLVTCFWSYGGERAKSVQRLNPIAAEIYRMISPSTYKYVLNQPHKCKERRPFLVLMVPVSPGERASRDAIRKTWGQEDLIPGVHLLRVFFVGLPTGEQGPTIQKDLERESLEHEDIVQMSFEDSYHNLTIKTMMMMNWLATSCQGASYAMKIDADIFLNVDYLVNKLLVPNSTRRNYITGSVIKDGHPRRDKNSKWYMPEDIFPEDSYPPYVSGAGYLFSADLGKKISMASRFVRPVPLEDIYVGLCLRVLGVQPVYAFSFTSMHNLFEIYHVKYQRCVYYQRVIVTGFQPDELLCIWHDFQKAKSTC</sequence>
<dbReference type="GO" id="GO:0008499">
    <property type="term" value="F:N-acetyl-beta-D-glucosaminide beta-(1,3)-galactosyltransferase activity"/>
    <property type="evidence" value="ECO:0007669"/>
    <property type="project" value="TreeGrafter"/>
</dbReference>
<dbReference type="Proteomes" id="UP000694397">
    <property type="component" value="Chromosome 17"/>
</dbReference>
<evidence type="ECO:0000256" key="1">
    <source>
        <dbReference type="ARBA" id="ARBA00004323"/>
    </source>
</evidence>
<dbReference type="GO" id="GO:0006493">
    <property type="term" value="P:protein O-linked glycosylation"/>
    <property type="evidence" value="ECO:0007669"/>
    <property type="project" value="TreeGrafter"/>
</dbReference>
<dbReference type="InterPro" id="IPR002659">
    <property type="entry name" value="Glyco_trans_31"/>
</dbReference>
<dbReference type="AlphaFoldDB" id="A0A8C9RWC6"/>
<dbReference type="Gene3D" id="3.90.550.50">
    <property type="match status" value="1"/>
</dbReference>
<evidence type="ECO:0000256" key="5">
    <source>
        <dbReference type="ARBA" id="ARBA00022679"/>
    </source>
</evidence>
<evidence type="ECO:0000256" key="9">
    <source>
        <dbReference type="ARBA" id="ARBA00023034"/>
    </source>
</evidence>
<evidence type="ECO:0000256" key="4">
    <source>
        <dbReference type="ARBA" id="ARBA00022676"/>
    </source>
</evidence>
<evidence type="ECO:0000256" key="6">
    <source>
        <dbReference type="ARBA" id="ARBA00022692"/>
    </source>
</evidence>
<dbReference type="FunFam" id="3.90.550.50:FF:000001">
    <property type="entry name" value="Hexosyltransferase"/>
    <property type="match status" value="1"/>
</dbReference>
<comment type="similarity">
    <text evidence="3 13">Belongs to the glycosyltransferase 31 family.</text>
</comment>
<keyword evidence="8" id="KW-1133">Transmembrane helix</keyword>
<accession>A0A8C9RWC6</accession>
<keyword evidence="4 13" id="KW-0328">Glycosyltransferase</keyword>
<dbReference type="Pfam" id="PF01762">
    <property type="entry name" value="Galactosyl_T"/>
    <property type="match status" value="1"/>
</dbReference>
<dbReference type="GeneTree" id="ENSGT00940000163421"/>
<evidence type="ECO:0000256" key="8">
    <source>
        <dbReference type="ARBA" id="ARBA00022989"/>
    </source>
</evidence>
<dbReference type="PANTHER" id="PTHR11214:SF361">
    <property type="entry name" value="HEXOSYLTRANSFERASE"/>
    <property type="match status" value="1"/>
</dbReference>
<dbReference type="GO" id="GO:0006629">
    <property type="term" value="P:lipid metabolic process"/>
    <property type="evidence" value="ECO:0007669"/>
    <property type="project" value="UniProtKB-KW"/>
</dbReference>
<dbReference type="PANTHER" id="PTHR11214">
    <property type="entry name" value="BETA-1,3-N-ACETYLGLUCOSAMINYLTRANSFERASE"/>
    <property type="match status" value="1"/>
</dbReference>
<dbReference type="Ensembl" id="ENSSFOT00015027939.2">
    <property type="protein sequence ID" value="ENSSFOP00015027627.2"/>
    <property type="gene ID" value="ENSSFOG00015017670.2"/>
</dbReference>
<keyword evidence="9 13" id="KW-0333">Golgi apparatus</keyword>
<evidence type="ECO:0000256" key="7">
    <source>
        <dbReference type="ARBA" id="ARBA00022968"/>
    </source>
</evidence>
<comment type="subcellular location">
    <subcellularLocation>
        <location evidence="1 13">Golgi apparatus membrane</location>
        <topology evidence="1 13">Single-pass type II membrane protein</topology>
    </subcellularLocation>
</comment>
<reference evidence="15 16" key="1">
    <citation type="submission" date="2019-04" db="EMBL/GenBank/DDBJ databases">
        <authorList>
            <consortium name="Wellcome Sanger Institute Data Sharing"/>
        </authorList>
    </citation>
    <scope>NUCLEOTIDE SEQUENCE [LARGE SCALE GENOMIC DNA]</scope>
</reference>
<dbReference type="InterPro" id="IPR045821">
    <property type="entry name" value="B3GT2_N"/>
</dbReference>
<dbReference type="GO" id="GO:0000139">
    <property type="term" value="C:Golgi membrane"/>
    <property type="evidence" value="ECO:0007669"/>
    <property type="project" value="UniProtKB-SubCell"/>
</dbReference>
<keyword evidence="6" id="KW-0812">Transmembrane</keyword>
<keyword evidence="5" id="KW-0808">Transferase</keyword>
<evidence type="ECO:0000256" key="3">
    <source>
        <dbReference type="ARBA" id="ARBA00008661"/>
    </source>
</evidence>
<keyword evidence="12" id="KW-0325">Glycoprotein</keyword>
<evidence type="ECO:0000313" key="16">
    <source>
        <dbReference type="Proteomes" id="UP000694397"/>
    </source>
</evidence>
<keyword evidence="10" id="KW-0443">Lipid metabolism</keyword>
<keyword evidence="7" id="KW-0735">Signal-anchor</keyword>
<feature type="domain" description="Beta-1,3-galactosyltransferase 2 N-terminal" evidence="14">
    <location>
        <begin position="49"/>
        <end position="74"/>
    </location>
</feature>
<keyword evidence="16" id="KW-1185">Reference proteome</keyword>
<name>A0A8C9RWC6_SCLFO</name>
<evidence type="ECO:0000256" key="11">
    <source>
        <dbReference type="ARBA" id="ARBA00023136"/>
    </source>
</evidence>
<protein>
    <recommendedName>
        <fullName evidence="13">Hexosyltransferase</fullName>
        <ecNumber evidence="13">2.4.1.-</ecNumber>
    </recommendedName>
</protein>
<dbReference type="EC" id="2.4.1.-" evidence="13"/>
<keyword evidence="11" id="KW-0472">Membrane</keyword>
<dbReference type="Pfam" id="PF19341">
    <property type="entry name" value="B3GALT2_N"/>
    <property type="match status" value="1"/>
</dbReference>
<dbReference type="OrthoDB" id="5957813at2759"/>
<evidence type="ECO:0000313" key="15">
    <source>
        <dbReference type="Ensembl" id="ENSSFOP00015027627.2"/>
    </source>
</evidence>
<dbReference type="RefSeq" id="XP_018613864.2">
    <property type="nucleotide sequence ID" value="XM_018758348.2"/>
</dbReference>
<reference evidence="15" key="2">
    <citation type="submission" date="2025-08" db="UniProtKB">
        <authorList>
            <consortium name="Ensembl"/>
        </authorList>
    </citation>
    <scope>IDENTIFICATION</scope>
</reference>
<evidence type="ECO:0000256" key="2">
    <source>
        <dbReference type="ARBA" id="ARBA00004922"/>
    </source>
</evidence>
<proteinExistence type="inferred from homology"/>
<evidence type="ECO:0000259" key="14">
    <source>
        <dbReference type="Pfam" id="PF19341"/>
    </source>
</evidence>
<evidence type="ECO:0000256" key="10">
    <source>
        <dbReference type="ARBA" id="ARBA00023098"/>
    </source>
</evidence>
<dbReference type="GeneID" id="108938068"/>
<gene>
    <name evidence="15" type="primary">b3galt8</name>
</gene>
<reference evidence="15" key="3">
    <citation type="submission" date="2025-09" db="UniProtKB">
        <authorList>
            <consortium name="Ensembl"/>
        </authorList>
    </citation>
    <scope>IDENTIFICATION</scope>
</reference>